<keyword evidence="1" id="KW-0812">Transmembrane</keyword>
<dbReference type="OrthoDB" id="5739727at2"/>
<dbReference type="STRING" id="1123010.SAMN02745724_05289"/>
<dbReference type="RefSeq" id="WP_091991760.1">
    <property type="nucleotide sequence ID" value="NZ_FOLO01000093.1"/>
</dbReference>
<evidence type="ECO:0000313" key="2">
    <source>
        <dbReference type="EMBL" id="SFD72358.1"/>
    </source>
</evidence>
<protein>
    <recommendedName>
        <fullName evidence="4">Phospholipase_D-nuclease N-terminal</fullName>
    </recommendedName>
</protein>
<name>A0A1I1URR5_9GAMM</name>
<feature type="transmembrane region" description="Helical" evidence="1">
    <location>
        <begin position="7"/>
        <end position="24"/>
    </location>
</feature>
<keyword evidence="1" id="KW-1133">Transmembrane helix</keyword>
<feature type="transmembrane region" description="Helical" evidence="1">
    <location>
        <begin position="36"/>
        <end position="59"/>
    </location>
</feature>
<sequence>MTIDVEIFAKFIIVLAVINTLITLRAAKKAEADNLWVVAFIAIPLNLFIYPAGWFYTFLWCRRLYKKNLLDKQS</sequence>
<dbReference type="Proteomes" id="UP000198862">
    <property type="component" value="Unassembled WGS sequence"/>
</dbReference>
<proteinExistence type="predicted"/>
<dbReference type="AlphaFoldDB" id="A0A1I1URR5"/>
<gene>
    <name evidence="2" type="ORF">SAMN02745724_05289</name>
</gene>
<dbReference type="EMBL" id="FOLO01000093">
    <property type="protein sequence ID" value="SFD72358.1"/>
    <property type="molecule type" value="Genomic_DNA"/>
</dbReference>
<organism evidence="2 3">
    <name type="scientific">Pseudoalteromonas denitrificans DSM 6059</name>
    <dbReference type="NCBI Taxonomy" id="1123010"/>
    <lineage>
        <taxon>Bacteria</taxon>
        <taxon>Pseudomonadati</taxon>
        <taxon>Pseudomonadota</taxon>
        <taxon>Gammaproteobacteria</taxon>
        <taxon>Alteromonadales</taxon>
        <taxon>Pseudoalteromonadaceae</taxon>
        <taxon>Pseudoalteromonas</taxon>
    </lineage>
</organism>
<keyword evidence="3" id="KW-1185">Reference proteome</keyword>
<evidence type="ECO:0000313" key="3">
    <source>
        <dbReference type="Proteomes" id="UP000198862"/>
    </source>
</evidence>
<reference evidence="2 3" key="1">
    <citation type="submission" date="2016-10" db="EMBL/GenBank/DDBJ databases">
        <authorList>
            <person name="de Groot N.N."/>
        </authorList>
    </citation>
    <scope>NUCLEOTIDE SEQUENCE [LARGE SCALE GENOMIC DNA]</scope>
    <source>
        <strain evidence="2 3">DSM 6059</strain>
    </source>
</reference>
<accession>A0A1I1URR5</accession>
<evidence type="ECO:0008006" key="4">
    <source>
        <dbReference type="Google" id="ProtNLM"/>
    </source>
</evidence>
<keyword evidence="1" id="KW-0472">Membrane</keyword>
<evidence type="ECO:0000256" key="1">
    <source>
        <dbReference type="SAM" id="Phobius"/>
    </source>
</evidence>